<dbReference type="PROSITE" id="PS51747">
    <property type="entry name" value="CYT_DCMP_DEAMINASES_2"/>
    <property type="match status" value="1"/>
</dbReference>
<dbReference type="GO" id="GO:0005634">
    <property type="term" value="C:nucleus"/>
    <property type="evidence" value="ECO:0007669"/>
    <property type="project" value="TreeGrafter"/>
</dbReference>
<dbReference type="EMBL" id="QGML01000085">
    <property type="protein sequence ID" value="TVY93736.1"/>
    <property type="molecule type" value="Genomic_DNA"/>
</dbReference>
<evidence type="ECO:0000313" key="4">
    <source>
        <dbReference type="EMBL" id="TVY93736.1"/>
    </source>
</evidence>
<evidence type="ECO:0000256" key="1">
    <source>
        <dbReference type="ARBA" id="ARBA00022694"/>
    </source>
</evidence>
<dbReference type="GO" id="GO:0052717">
    <property type="term" value="F:tRNA-specific adenosine-34 deaminase activity"/>
    <property type="evidence" value="ECO:0007669"/>
    <property type="project" value="TreeGrafter"/>
</dbReference>
<keyword evidence="5" id="KW-1185">Reference proteome</keyword>
<evidence type="ECO:0000256" key="2">
    <source>
        <dbReference type="ARBA" id="ARBA00038160"/>
    </source>
</evidence>
<dbReference type="Proteomes" id="UP000315522">
    <property type="component" value="Unassembled WGS sequence"/>
</dbReference>
<dbReference type="PANTHER" id="PTHR11079:SF156">
    <property type="entry name" value="INACTIVE TRNA-SPECIFIC ADENOSINE DEAMINASE-LIKE PROTEIN 3-RELATED"/>
    <property type="match status" value="1"/>
</dbReference>
<name>A0A559MLA0_9HELO</name>
<keyword evidence="1" id="KW-0819">tRNA processing</keyword>
<dbReference type="InterPro" id="IPR002125">
    <property type="entry name" value="CMP_dCMP_dom"/>
</dbReference>
<proteinExistence type="inferred from homology"/>
<dbReference type="GO" id="GO:0005737">
    <property type="term" value="C:cytoplasm"/>
    <property type="evidence" value="ECO:0007669"/>
    <property type="project" value="TreeGrafter"/>
</dbReference>
<organism evidence="4 5">
    <name type="scientific">Lachnellula willkommii</name>
    <dbReference type="NCBI Taxonomy" id="215461"/>
    <lineage>
        <taxon>Eukaryota</taxon>
        <taxon>Fungi</taxon>
        <taxon>Dikarya</taxon>
        <taxon>Ascomycota</taxon>
        <taxon>Pezizomycotina</taxon>
        <taxon>Leotiomycetes</taxon>
        <taxon>Helotiales</taxon>
        <taxon>Lachnaceae</taxon>
        <taxon>Lachnellula</taxon>
    </lineage>
</organism>
<reference evidence="4 5" key="1">
    <citation type="submission" date="2018-05" db="EMBL/GenBank/DDBJ databases">
        <title>Genome sequencing and assembly of the regulated plant pathogen Lachnellula willkommii and related sister species for the development of diagnostic species identification markers.</title>
        <authorList>
            <person name="Giroux E."/>
            <person name="Bilodeau G."/>
        </authorList>
    </citation>
    <scope>NUCLEOTIDE SEQUENCE [LARGE SCALE GENOMIC DNA]</scope>
    <source>
        <strain evidence="4 5">CBS 172.35</strain>
    </source>
</reference>
<dbReference type="Pfam" id="PF00383">
    <property type="entry name" value="dCMP_cyt_deam_1"/>
    <property type="match status" value="1"/>
</dbReference>
<comment type="caution">
    <text evidence="4">The sequence shown here is derived from an EMBL/GenBank/DDBJ whole genome shotgun (WGS) entry which is preliminary data.</text>
</comment>
<gene>
    <name evidence="4" type="primary">TAD3</name>
    <name evidence="4" type="ORF">LAWI1_G000638</name>
</gene>
<dbReference type="SUPFAM" id="SSF53927">
    <property type="entry name" value="Cytidine deaminase-like"/>
    <property type="match status" value="1"/>
</dbReference>
<dbReference type="GO" id="GO:0008033">
    <property type="term" value="P:tRNA processing"/>
    <property type="evidence" value="ECO:0007669"/>
    <property type="project" value="UniProtKB-KW"/>
</dbReference>
<protein>
    <submittedName>
        <fullName evidence="4">tRNA-specific adenosine deaminase subunit</fullName>
    </submittedName>
</protein>
<dbReference type="Gene3D" id="3.40.140.10">
    <property type="entry name" value="Cytidine Deaminase, domain 2"/>
    <property type="match status" value="1"/>
</dbReference>
<sequence length="402" mass="44462">MTDNNGNLQHAEPCKPTEECAINRGSLSFLKTKLETRAGDNVMSVHVTAVPVKLASTAIGLIRTILPNDGGIDLQHLRRFAKYHEVNDHVRSAYAKVAPRNDGQKVFVIAAPITSTTRKFLADSLSPTLGNLVFFSIDVPLQAPTSQEQAAVWSSRWWPTVYKKSNPFGPHPSIMARAEEDIEGDVRKWMDLAAQVAQQSKAAGFGEAVGVVIVERINGVSRPVAVAADARWLNWPSPGPGNVSAHAALRAIDMVSQWVRRSHEAGENQNITTQNVGIFRGKPCLPLEHEHYRAQTNQTGYLCHDLEIYCTHEPCVMCSMAIVHSRFGRVVFEHRMHTGGLCADGGLGHGLFWRKELNWQLLAWQWTRPTSTSDIGIGFDQLRISDNKTGRDEVSSRADFNA</sequence>
<comment type="similarity">
    <text evidence="2">Belongs to the cytidine and deoxycytidylate deaminase family. ADAT3 subfamily.</text>
</comment>
<dbReference type="AlphaFoldDB" id="A0A559MLA0"/>
<dbReference type="InterPro" id="IPR016193">
    <property type="entry name" value="Cytidine_deaminase-like"/>
</dbReference>
<evidence type="ECO:0000259" key="3">
    <source>
        <dbReference type="PROSITE" id="PS51747"/>
    </source>
</evidence>
<dbReference type="PANTHER" id="PTHR11079">
    <property type="entry name" value="CYTOSINE DEAMINASE FAMILY MEMBER"/>
    <property type="match status" value="1"/>
</dbReference>
<evidence type="ECO:0000313" key="5">
    <source>
        <dbReference type="Proteomes" id="UP000315522"/>
    </source>
</evidence>
<accession>A0A559MLA0</accession>
<feature type="domain" description="CMP/dCMP-type deaminase" evidence="3">
    <location>
        <begin position="184"/>
        <end position="344"/>
    </location>
</feature>